<evidence type="ECO:0000256" key="1">
    <source>
        <dbReference type="SAM" id="SignalP"/>
    </source>
</evidence>
<dbReference type="SUPFAM" id="SSF49299">
    <property type="entry name" value="PKD domain"/>
    <property type="match status" value="1"/>
</dbReference>
<feature type="chain" id="PRO_5041318871" description="PKD domain-containing protein" evidence="1">
    <location>
        <begin position="22"/>
        <end position="207"/>
    </location>
</feature>
<dbReference type="Proteomes" id="UP001156666">
    <property type="component" value="Unassembled WGS sequence"/>
</dbReference>
<sequence>MKHVLVLVILILGLSSSSLQGQMPESVFSFVVNNQSVDFTDLSTESPTTWLWDFGDGNTSTQQNVTHTFGAYGNYTTCLTVANNFGSDSTCQTVSILPPVPIFSKAFDPPMISEGQSTTLIFTIDNSISNATSANLSFVDNLPAGLQVSAVPNISSTCIGGSIIAALGSTSISYSGGDVGANSSCEIMVDVTATVTGAFVNTTSDLT</sequence>
<protein>
    <recommendedName>
        <fullName evidence="2">PKD domain-containing protein</fullName>
    </recommendedName>
</protein>
<gene>
    <name evidence="3" type="ORF">GCM10007940_31680</name>
</gene>
<dbReference type="RefSeq" id="WP_235294325.1">
    <property type="nucleotide sequence ID" value="NZ_BSOH01000021.1"/>
</dbReference>
<evidence type="ECO:0000313" key="3">
    <source>
        <dbReference type="EMBL" id="GLR18552.1"/>
    </source>
</evidence>
<dbReference type="AlphaFoldDB" id="A0AA37WFF9"/>
<dbReference type="InterPro" id="IPR057693">
    <property type="entry name" value="DUF7933"/>
</dbReference>
<proteinExistence type="predicted"/>
<reference evidence="3" key="1">
    <citation type="journal article" date="2014" name="Int. J. Syst. Evol. Microbiol.">
        <title>Complete genome sequence of Corynebacterium casei LMG S-19264T (=DSM 44701T), isolated from a smear-ripened cheese.</title>
        <authorList>
            <consortium name="US DOE Joint Genome Institute (JGI-PGF)"/>
            <person name="Walter F."/>
            <person name="Albersmeier A."/>
            <person name="Kalinowski J."/>
            <person name="Ruckert C."/>
        </authorList>
    </citation>
    <scope>NUCLEOTIDE SEQUENCE</scope>
    <source>
        <strain evidence="3">NBRC 108769</strain>
    </source>
</reference>
<comment type="caution">
    <text evidence="3">The sequence shown here is derived from an EMBL/GenBank/DDBJ whole genome shotgun (WGS) entry which is preliminary data.</text>
</comment>
<dbReference type="Pfam" id="PF25564">
    <property type="entry name" value="DUF7933"/>
    <property type="match status" value="1"/>
</dbReference>
<dbReference type="InterPro" id="IPR022409">
    <property type="entry name" value="PKD/Chitinase_dom"/>
</dbReference>
<reference evidence="3" key="2">
    <citation type="submission" date="2023-01" db="EMBL/GenBank/DDBJ databases">
        <title>Draft genome sequence of Portibacter lacus strain NBRC 108769.</title>
        <authorList>
            <person name="Sun Q."/>
            <person name="Mori K."/>
        </authorList>
    </citation>
    <scope>NUCLEOTIDE SEQUENCE</scope>
    <source>
        <strain evidence="3">NBRC 108769</strain>
    </source>
</reference>
<keyword evidence="4" id="KW-1185">Reference proteome</keyword>
<organism evidence="3 4">
    <name type="scientific">Portibacter lacus</name>
    <dbReference type="NCBI Taxonomy" id="1099794"/>
    <lineage>
        <taxon>Bacteria</taxon>
        <taxon>Pseudomonadati</taxon>
        <taxon>Bacteroidota</taxon>
        <taxon>Saprospiria</taxon>
        <taxon>Saprospirales</taxon>
        <taxon>Haliscomenobacteraceae</taxon>
        <taxon>Portibacter</taxon>
    </lineage>
</organism>
<dbReference type="InterPro" id="IPR000601">
    <property type="entry name" value="PKD_dom"/>
</dbReference>
<dbReference type="InterPro" id="IPR013783">
    <property type="entry name" value="Ig-like_fold"/>
</dbReference>
<dbReference type="CDD" id="cd00146">
    <property type="entry name" value="PKD"/>
    <property type="match status" value="1"/>
</dbReference>
<keyword evidence="1" id="KW-0732">Signal</keyword>
<feature type="signal peptide" evidence="1">
    <location>
        <begin position="1"/>
        <end position="21"/>
    </location>
</feature>
<feature type="domain" description="PKD" evidence="2">
    <location>
        <begin position="34"/>
        <end position="96"/>
    </location>
</feature>
<name>A0AA37WFF9_9BACT</name>
<accession>A0AA37WFF9</accession>
<dbReference type="PROSITE" id="PS50093">
    <property type="entry name" value="PKD"/>
    <property type="match status" value="1"/>
</dbReference>
<dbReference type="EMBL" id="BSOH01000021">
    <property type="protein sequence ID" value="GLR18552.1"/>
    <property type="molecule type" value="Genomic_DNA"/>
</dbReference>
<dbReference type="Gene3D" id="2.60.40.10">
    <property type="entry name" value="Immunoglobulins"/>
    <property type="match status" value="1"/>
</dbReference>
<dbReference type="Pfam" id="PF18911">
    <property type="entry name" value="PKD_4"/>
    <property type="match status" value="1"/>
</dbReference>
<dbReference type="SMART" id="SM00089">
    <property type="entry name" value="PKD"/>
    <property type="match status" value="1"/>
</dbReference>
<dbReference type="InterPro" id="IPR035986">
    <property type="entry name" value="PKD_dom_sf"/>
</dbReference>
<evidence type="ECO:0000259" key="2">
    <source>
        <dbReference type="PROSITE" id="PS50093"/>
    </source>
</evidence>
<evidence type="ECO:0000313" key="4">
    <source>
        <dbReference type="Proteomes" id="UP001156666"/>
    </source>
</evidence>